<dbReference type="Pfam" id="PF01117">
    <property type="entry name" value="Aerolysin"/>
    <property type="match status" value="1"/>
</dbReference>
<feature type="domain" description="Aerolysin-like C-terminal" evidence="4">
    <location>
        <begin position="175"/>
        <end position="310"/>
    </location>
</feature>
<dbReference type="PANTHER" id="PTHR31649">
    <property type="entry name" value="AGAP009604-PA"/>
    <property type="match status" value="1"/>
</dbReference>
<reference evidence="5" key="1">
    <citation type="submission" date="2021-10" db="EMBL/GenBank/DDBJ databases">
        <title>Tropical sea cucumber genome reveals ecological adaptation and Cuvierian tubules defense mechanism.</title>
        <authorList>
            <person name="Chen T."/>
        </authorList>
    </citation>
    <scope>NUCLEOTIDE SEQUENCE</scope>
    <source>
        <strain evidence="5">Nanhai2018</strain>
        <tissue evidence="5">Muscle</tissue>
    </source>
</reference>
<evidence type="ECO:0000256" key="2">
    <source>
        <dbReference type="ARBA" id="ARBA00023157"/>
    </source>
</evidence>
<name>A0A9Q1BIQ1_HOLLE</name>
<dbReference type="SUPFAM" id="SSF56973">
    <property type="entry name" value="Aerolisin/ETX pore-forming domain"/>
    <property type="match status" value="1"/>
</dbReference>
<evidence type="ECO:0000256" key="3">
    <source>
        <dbReference type="SAM" id="SignalP"/>
    </source>
</evidence>
<feature type="signal peptide" evidence="3">
    <location>
        <begin position="1"/>
        <end position="17"/>
    </location>
</feature>
<evidence type="ECO:0000313" key="6">
    <source>
        <dbReference type="Proteomes" id="UP001152320"/>
    </source>
</evidence>
<dbReference type="PANTHER" id="PTHR31649:SF1">
    <property type="entry name" value="FARNESOIC ACID O-METHYL TRANSFERASE DOMAIN-CONTAINING PROTEIN"/>
    <property type="match status" value="1"/>
</dbReference>
<dbReference type="Gene3D" id="2.170.15.10">
    <property type="entry name" value="Proaerolysin, chain A, domain 3"/>
    <property type="match status" value="1"/>
</dbReference>
<dbReference type="InterPro" id="IPR055267">
    <property type="entry name" value="Aerolysin-like_C"/>
</dbReference>
<comment type="similarity">
    <text evidence="1">Belongs to the aerolysin family.</text>
</comment>
<dbReference type="Proteomes" id="UP001152320">
    <property type="component" value="Chromosome 16"/>
</dbReference>
<keyword evidence="6" id="KW-1185">Reference proteome</keyword>
<keyword evidence="2" id="KW-1015">Disulfide bond</keyword>
<dbReference type="InterPro" id="IPR006616">
    <property type="entry name" value="DM9_repeat"/>
</dbReference>
<dbReference type="OrthoDB" id="1925699at2759"/>
<dbReference type="EMBL" id="JAIZAY010000016">
    <property type="protein sequence ID" value="KAJ8027326.1"/>
    <property type="molecule type" value="Genomic_DNA"/>
</dbReference>
<evidence type="ECO:0000256" key="1">
    <source>
        <dbReference type="ARBA" id="ARBA00009831"/>
    </source>
</evidence>
<protein>
    <submittedName>
        <fullName evidence="5">Natterin-1</fullName>
    </submittedName>
</protein>
<sequence>MLIIAFLLLGGFERVFGQEWVQSSGGKIPDNAFPGGTDKDGSVLYVCKAHFPKETCAGKVSNELGNCRIPYHDKELNVSTYEVLTSPPWEDYTLAWTDDDYTNGALPGNAVSTDTGFYVGRYNKDGRYIPGKIVVSLGVLYYGYAGREHSTENYEVLVKTSRSVDHYELYNVKYYLDQVAYDLSPEQIVLSQKTVVNAGSYHTTESLSMNFEDDKTREWSFTSGFEVHAGINITVTAELPIFGNSSSSTEVELGASCSTSYTHGGVYETSETTTKELTVNLPAYNNVSVFILGKRETCNIPYRGTLKVVFTNGDSYTQSGVEGMYTGVQSTSFETSIKSTPNKGIKTVSTFSIWITILFLNFHMNIF</sequence>
<evidence type="ECO:0000313" key="5">
    <source>
        <dbReference type="EMBL" id="KAJ8027326.1"/>
    </source>
</evidence>
<accession>A0A9Q1BIQ1</accession>
<dbReference type="Pfam" id="PF11901">
    <property type="entry name" value="DM9"/>
    <property type="match status" value="2"/>
</dbReference>
<comment type="caution">
    <text evidence="5">The sequence shown here is derived from an EMBL/GenBank/DDBJ whole genome shotgun (WGS) entry which is preliminary data.</text>
</comment>
<gene>
    <name evidence="5" type="ORF">HOLleu_32440</name>
</gene>
<evidence type="ECO:0000259" key="4">
    <source>
        <dbReference type="Pfam" id="PF01117"/>
    </source>
</evidence>
<keyword evidence="3" id="KW-0732">Signal</keyword>
<dbReference type="SMART" id="SM00696">
    <property type="entry name" value="DM9"/>
    <property type="match status" value="2"/>
</dbReference>
<proteinExistence type="inferred from homology"/>
<dbReference type="AlphaFoldDB" id="A0A9Q1BIQ1"/>
<feature type="chain" id="PRO_5040512562" evidence="3">
    <location>
        <begin position="18"/>
        <end position="367"/>
    </location>
</feature>
<organism evidence="5 6">
    <name type="scientific">Holothuria leucospilota</name>
    <name type="common">Black long sea cucumber</name>
    <name type="synonym">Mertensiothuria leucospilota</name>
    <dbReference type="NCBI Taxonomy" id="206669"/>
    <lineage>
        <taxon>Eukaryota</taxon>
        <taxon>Metazoa</taxon>
        <taxon>Echinodermata</taxon>
        <taxon>Eleutherozoa</taxon>
        <taxon>Echinozoa</taxon>
        <taxon>Holothuroidea</taxon>
        <taxon>Aspidochirotacea</taxon>
        <taxon>Aspidochirotida</taxon>
        <taxon>Holothuriidae</taxon>
        <taxon>Holothuria</taxon>
    </lineage>
</organism>